<dbReference type="PANTHER" id="PTHR18901:SF38">
    <property type="entry name" value="PSEUDOURIDINE-5'-PHOSPHATASE"/>
    <property type="match status" value="1"/>
</dbReference>
<evidence type="ECO:0000313" key="2">
    <source>
        <dbReference type="Proteomes" id="UP001152759"/>
    </source>
</evidence>
<dbReference type="Gene3D" id="1.10.150.240">
    <property type="entry name" value="Putative phosphatase, domain 2"/>
    <property type="match status" value="1"/>
</dbReference>
<dbReference type="GO" id="GO:0016791">
    <property type="term" value="F:phosphatase activity"/>
    <property type="evidence" value="ECO:0007669"/>
    <property type="project" value="TreeGrafter"/>
</dbReference>
<keyword evidence="2" id="KW-1185">Reference proteome</keyword>
<dbReference type="SFLD" id="SFLDG01129">
    <property type="entry name" value="C1.5:_HAD__Beta-PGM__Phosphata"/>
    <property type="match status" value="1"/>
</dbReference>
<evidence type="ECO:0008006" key="3">
    <source>
        <dbReference type="Google" id="ProtNLM"/>
    </source>
</evidence>
<dbReference type="AlphaFoldDB" id="A0A9P0F482"/>
<dbReference type="SFLD" id="SFLDG01135">
    <property type="entry name" value="C1.5.6:_HAD__Beta-PGM__Phospha"/>
    <property type="match status" value="1"/>
</dbReference>
<dbReference type="FunFam" id="3.40.50.1000:FF:000055">
    <property type="entry name" value="Haloacid dehalogenase-like hydrolase family protein"/>
    <property type="match status" value="1"/>
</dbReference>
<proteinExistence type="predicted"/>
<dbReference type="InterPro" id="IPR023198">
    <property type="entry name" value="PGP-like_dom2"/>
</dbReference>
<dbReference type="InterPro" id="IPR023214">
    <property type="entry name" value="HAD_sf"/>
</dbReference>
<dbReference type="EMBL" id="OU963865">
    <property type="protein sequence ID" value="CAH0388276.1"/>
    <property type="molecule type" value="Genomic_DNA"/>
</dbReference>
<dbReference type="Gene3D" id="3.40.50.1000">
    <property type="entry name" value="HAD superfamily/HAD-like"/>
    <property type="match status" value="1"/>
</dbReference>
<sequence>MANYKPVTHVIFDMDGLLLDTEKIYKQTFNEVLQNYGKEYTDDVRVKVVGCAAKDTFVIIKENTGVDVDPEQLRKEAHAKLLDRMRSAPLMPGAERLVRHLKNNNIPIAVATNSGGEEFEVVSARHKELFDLFHHIVCGSRDPEVKVGKPAPDIFFVCASRFDEKPKPEQCLVLEDSFNGVKGAYSAGMQVIMVPDPIIPPEKRTLATKVISSLNEFKPEEFGLPPFSD</sequence>
<protein>
    <recommendedName>
        <fullName evidence="3">Pseudouridine-5'-phosphatase</fullName>
    </recommendedName>
</protein>
<dbReference type="SUPFAM" id="SSF56784">
    <property type="entry name" value="HAD-like"/>
    <property type="match status" value="1"/>
</dbReference>
<name>A0A9P0F482_BEMTA</name>
<dbReference type="SFLD" id="SFLDS00003">
    <property type="entry name" value="Haloacid_Dehalogenase"/>
    <property type="match status" value="1"/>
</dbReference>
<dbReference type="InterPro" id="IPR006439">
    <property type="entry name" value="HAD-SF_hydro_IA"/>
</dbReference>
<organism evidence="1 2">
    <name type="scientific">Bemisia tabaci</name>
    <name type="common">Sweetpotato whitefly</name>
    <name type="synonym">Aleurodes tabaci</name>
    <dbReference type="NCBI Taxonomy" id="7038"/>
    <lineage>
        <taxon>Eukaryota</taxon>
        <taxon>Metazoa</taxon>
        <taxon>Ecdysozoa</taxon>
        <taxon>Arthropoda</taxon>
        <taxon>Hexapoda</taxon>
        <taxon>Insecta</taxon>
        <taxon>Pterygota</taxon>
        <taxon>Neoptera</taxon>
        <taxon>Paraneoptera</taxon>
        <taxon>Hemiptera</taxon>
        <taxon>Sternorrhyncha</taxon>
        <taxon>Aleyrodoidea</taxon>
        <taxon>Aleyrodidae</taxon>
        <taxon>Aleyrodinae</taxon>
        <taxon>Bemisia</taxon>
    </lineage>
</organism>
<reference evidence="1" key="1">
    <citation type="submission" date="2021-12" db="EMBL/GenBank/DDBJ databases">
        <authorList>
            <person name="King R."/>
        </authorList>
    </citation>
    <scope>NUCLEOTIDE SEQUENCE</scope>
</reference>
<gene>
    <name evidence="1" type="ORF">BEMITA_LOCUS7197</name>
</gene>
<dbReference type="InterPro" id="IPR041492">
    <property type="entry name" value="HAD_2"/>
</dbReference>
<dbReference type="PANTHER" id="PTHR18901">
    <property type="entry name" value="2-DEOXYGLUCOSE-6-PHOSPHATE PHOSPHATASE 2"/>
    <property type="match status" value="1"/>
</dbReference>
<dbReference type="Proteomes" id="UP001152759">
    <property type="component" value="Chromosome 4"/>
</dbReference>
<dbReference type="Pfam" id="PF13419">
    <property type="entry name" value="HAD_2"/>
    <property type="match status" value="1"/>
</dbReference>
<dbReference type="KEGG" id="btab:109034409"/>
<evidence type="ECO:0000313" key="1">
    <source>
        <dbReference type="EMBL" id="CAH0388276.1"/>
    </source>
</evidence>
<accession>A0A9P0F482</accession>
<dbReference type="InterPro" id="IPR036412">
    <property type="entry name" value="HAD-like_sf"/>
</dbReference>
<dbReference type="NCBIfam" id="TIGR01509">
    <property type="entry name" value="HAD-SF-IA-v3"/>
    <property type="match status" value="1"/>
</dbReference>